<dbReference type="InterPro" id="IPR018461">
    <property type="entry name" value="Na/H_Antiport_NhaC-like_C"/>
</dbReference>
<feature type="transmembrane region" description="Helical" evidence="6">
    <location>
        <begin position="161"/>
        <end position="179"/>
    </location>
</feature>
<dbReference type="RefSeq" id="WP_091353061.1">
    <property type="nucleotide sequence ID" value="NZ_AP025284.1"/>
</dbReference>
<feature type="transmembrane region" description="Helical" evidence="6">
    <location>
        <begin position="64"/>
        <end position="82"/>
    </location>
</feature>
<feature type="transmembrane region" description="Helical" evidence="6">
    <location>
        <begin position="492"/>
        <end position="512"/>
    </location>
</feature>
<dbReference type="GO" id="GO:0005886">
    <property type="term" value="C:plasma membrane"/>
    <property type="evidence" value="ECO:0007669"/>
    <property type="project" value="UniProtKB-SubCell"/>
</dbReference>
<organism evidence="8 9">
    <name type="scientific">Amphritea atlantica</name>
    <dbReference type="NCBI Taxonomy" id="355243"/>
    <lineage>
        <taxon>Bacteria</taxon>
        <taxon>Pseudomonadati</taxon>
        <taxon>Pseudomonadota</taxon>
        <taxon>Gammaproteobacteria</taxon>
        <taxon>Oceanospirillales</taxon>
        <taxon>Oceanospirillaceae</taxon>
        <taxon>Amphritea</taxon>
    </lineage>
</organism>
<evidence type="ECO:0000256" key="6">
    <source>
        <dbReference type="SAM" id="Phobius"/>
    </source>
</evidence>
<feature type="transmembrane region" description="Helical" evidence="6">
    <location>
        <begin position="89"/>
        <end position="109"/>
    </location>
</feature>
<feature type="transmembrane region" description="Helical" evidence="6">
    <location>
        <begin position="451"/>
        <end position="472"/>
    </location>
</feature>
<evidence type="ECO:0000256" key="2">
    <source>
        <dbReference type="ARBA" id="ARBA00022475"/>
    </source>
</evidence>
<name>A0A1H9D3S5_9GAMM</name>
<dbReference type="Pfam" id="PF03553">
    <property type="entry name" value="Na_H_antiporter"/>
    <property type="match status" value="1"/>
</dbReference>
<reference evidence="9" key="1">
    <citation type="submission" date="2016-10" db="EMBL/GenBank/DDBJ databases">
        <authorList>
            <person name="Varghese N."/>
            <person name="Submissions S."/>
        </authorList>
    </citation>
    <scope>NUCLEOTIDE SEQUENCE [LARGE SCALE GENOMIC DNA]</scope>
    <source>
        <strain evidence="9">DSM 18887</strain>
    </source>
</reference>
<evidence type="ECO:0000259" key="7">
    <source>
        <dbReference type="Pfam" id="PF03553"/>
    </source>
</evidence>
<proteinExistence type="predicted"/>
<feature type="transmembrane region" description="Helical" evidence="6">
    <location>
        <begin position="411"/>
        <end position="439"/>
    </location>
</feature>
<evidence type="ECO:0000256" key="1">
    <source>
        <dbReference type="ARBA" id="ARBA00004651"/>
    </source>
</evidence>
<evidence type="ECO:0000256" key="3">
    <source>
        <dbReference type="ARBA" id="ARBA00022692"/>
    </source>
</evidence>
<feature type="transmembrane region" description="Helical" evidence="6">
    <location>
        <begin position="121"/>
        <end position="140"/>
    </location>
</feature>
<feature type="transmembrane region" description="Helical" evidence="6">
    <location>
        <begin position="40"/>
        <end position="58"/>
    </location>
</feature>
<keyword evidence="3 6" id="KW-0812">Transmembrane</keyword>
<dbReference type="AlphaFoldDB" id="A0A1H9D3S5"/>
<dbReference type="OrthoDB" id="9762978at2"/>
<feature type="transmembrane region" description="Helical" evidence="6">
    <location>
        <begin position="251"/>
        <end position="273"/>
    </location>
</feature>
<evidence type="ECO:0000256" key="5">
    <source>
        <dbReference type="ARBA" id="ARBA00023136"/>
    </source>
</evidence>
<sequence>MSTEIAQTESLSNTVKISNTVNISNTASISGDTTNSPQKWLIFYGAIMAFFAYLSTQHVEGESYGFYSLLPALLILFVAVITKKPLESIFAGIIAGLLLLDPTNVVSGLGDLSMSVVMDETIAWIVLVCGMMGGLINMLERGGSVLSFGEMLAKRIKTKRGTMLTTCVLGIMVFIDDYLNSLAVSASMKPLTDRYKISREKLAFLVDSTAAPVCILVPVSTWAVYFAALLEENGAAPEGKGMSLYIESIPYMVYGWAALLVVFLVAAGVLGDFGEMKKAESRAQAGQPIPEGIQQDGFDTSLMKQTSPVIGLLNFLLPMIVLVGASVYYEIDLLLGALVASMFTMVLYFWQRLQTFSQLVDSMLDGFKVMLHPIAVVCAGFMVKEINDQLGMTPYIIDSLTPLLSKEMLPALVFASMAAVVFATGSSWGVFVVSLPIVIPMAISMDMSMPLTVGALLSASAFGSHACFFSDSTVLSSQGSGCTPMQHALSQIPYALIGAGVGFISLLALGFIMS</sequence>
<keyword evidence="2" id="KW-1003">Cell membrane</keyword>
<keyword evidence="4 6" id="KW-1133">Transmembrane helix</keyword>
<dbReference type="PANTHER" id="PTHR43478:SF1">
    <property type="entry name" value="NA+_H+ ANTIPORTER NHAC-LIKE C-TERMINAL DOMAIN-CONTAINING PROTEIN"/>
    <property type="match status" value="1"/>
</dbReference>
<dbReference type="PANTHER" id="PTHR43478">
    <property type="entry name" value="NA+/H+ ANTIPORTER-RELATED"/>
    <property type="match status" value="1"/>
</dbReference>
<dbReference type="Proteomes" id="UP000198749">
    <property type="component" value="Unassembled WGS sequence"/>
</dbReference>
<dbReference type="STRING" id="355243.SAMN03080615_00329"/>
<evidence type="ECO:0000256" key="4">
    <source>
        <dbReference type="ARBA" id="ARBA00022989"/>
    </source>
</evidence>
<evidence type="ECO:0000313" key="9">
    <source>
        <dbReference type="Proteomes" id="UP000198749"/>
    </source>
</evidence>
<feature type="transmembrane region" description="Helical" evidence="6">
    <location>
        <begin position="333"/>
        <end position="350"/>
    </location>
</feature>
<comment type="subcellular location">
    <subcellularLocation>
        <location evidence="1">Cell membrane</location>
        <topology evidence="1">Multi-pass membrane protein</topology>
    </subcellularLocation>
</comment>
<keyword evidence="9" id="KW-1185">Reference proteome</keyword>
<gene>
    <name evidence="8" type="ORF">SAMN03080615_00329</name>
</gene>
<accession>A0A1H9D3S5</accession>
<feature type="transmembrane region" description="Helical" evidence="6">
    <location>
        <begin position="309"/>
        <end position="327"/>
    </location>
</feature>
<dbReference type="EMBL" id="FOGB01000001">
    <property type="protein sequence ID" value="SEQ08132.1"/>
    <property type="molecule type" value="Genomic_DNA"/>
</dbReference>
<keyword evidence="5 6" id="KW-0472">Membrane</keyword>
<feature type="domain" description="Na+/H+ antiporter NhaC-like C-terminal" evidence="7">
    <location>
        <begin position="213"/>
        <end position="511"/>
    </location>
</feature>
<protein>
    <submittedName>
        <fullName evidence="8">Na+/H+ antiporter NhaC</fullName>
    </submittedName>
</protein>
<evidence type="ECO:0000313" key="8">
    <source>
        <dbReference type="EMBL" id="SEQ08132.1"/>
    </source>
</evidence>